<name>A0AAV3SC71_HALDO</name>
<sequence>MLDSFSRRETLETLALLAVGADAGSGLVAGKPGNDHGHGPNEPTLNRFATTVASAEFTGLFVTDDGQLFFNVQHPSPPAEEQYLPGAVGAVTGVDVTDLPEDFESVQPPEGPATEVRTAAGSYQVFAEGGDQTTDGELLGVPYSATGEPMSKGGNPDFNGFVPSDGSSDEGYVFTNWETTPGMVSRLHIRQSSDTGEWTVLEKRNLDFRPVEGTWTNCFGTVSPWGTPLTSEEYEPNAEDWFTSGGSGAGRMSTYLGKPANAYRYGYIVEIEKPQSDDPAPEKRYAMGRFSHENSVVMPDEQTVYLSDDGTGTVFFKFVADEPGDLTAGTLHAAQAKQQRGDDPAEVGFKLDWIELAHATDKQVLSWIEEYDDQEPSPNADYVTDEEVQAWANGNASDDRAAFLESRKAAAAVGATDEFRKMEGVNIKEGAGPGDFLYMAMSEISQTMSDNEGDIRLEGEDYGAVYRMRLDGNYDVHQMEPVVVGGEHANICGGCPYDADPNSKSTVCQDCAFNPNEEHGSEPSSSNKSESNAKGMQKAANAMKGLAGKGMKRLAASSSSVDPENTIANPDNLVVMPDGRVIIGEDSGIHEPDMLWMYSPGPGKS</sequence>
<gene>
    <name evidence="2" type="ORF">GCM10008985_07280</name>
    <name evidence="3" type="ORF">MUK72_17530</name>
</gene>
<reference evidence="2" key="3">
    <citation type="submission" date="2023-12" db="EMBL/GenBank/DDBJ databases">
        <authorList>
            <person name="Sun Q."/>
            <person name="Inoue M."/>
        </authorList>
    </citation>
    <scope>NUCLEOTIDE SEQUENCE</scope>
    <source>
        <strain evidence="2">JCM 12289</strain>
    </source>
</reference>
<dbReference type="EMBL" id="CP095008">
    <property type="protein sequence ID" value="UOO97184.1"/>
    <property type="molecule type" value="Genomic_DNA"/>
</dbReference>
<accession>A0AAV3SC71</accession>
<dbReference type="Pfam" id="PF05787">
    <property type="entry name" value="PhoX"/>
    <property type="match status" value="1"/>
</dbReference>
<dbReference type="InterPro" id="IPR008557">
    <property type="entry name" value="PhoX"/>
</dbReference>
<feature type="compositionally biased region" description="Low complexity" evidence="1">
    <location>
        <begin position="522"/>
        <end position="532"/>
    </location>
</feature>
<feature type="region of interest" description="Disordered" evidence="1">
    <location>
        <begin position="515"/>
        <end position="572"/>
    </location>
</feature>
<dbReference type="PANTHER" id="PTHR35399:SF2">
    <property type="entry name" value="DUF839 DOMAIN-CONTAINING PROTEIN"/>
    <property type="match status" value="1"/>
</dbReference>
<dbReference type="GeneID" id="71763688"/>
<proteinExistence type="predicted"/>
<dbReference type="PANTHER" id="PTHR35399">
    <property type="entry name" value="SLR8030 PROTEIN"/>
    <property type="match status" value="1"/>
</dbReference>
<dbReference type="Proteomes" id="UP001500962">
    <property type="component" value="Unassembled WGS sequence"/>
</dbReference>
<reference evidence="2" key="1">
    <citation type="journal article" date="2014" name="Int. J. Syst. Evol. Microbiol.">
        <title>Complete genome sequence of Corynebacterium casei LMG S-19264T (=DSM 44701T), isolated from a smear-ripened cheese.</title>
        <authorList>
            <consortium name="US DOE Joint Genome Institute (JGI-PGF)"/>
            <person name="Walter F."/>
            <person name="Albersmeier A."/>
            <person name="Kalinowski J."/>
            <person name="Ruckert C."/>
        </authorList>
    </citation>
    <scope>NUCLEOTIDE SEQUENCE</scope>
    <source>
        <strain evidence="2">JCM 12289</strain>
    </source>
</reference>
<dbReference type="RefSeq" id="WP_244706607.1">
    <property type="nucleotide sequence ID" value="NZ_BAAADN010000013.1"/>
</dbReference>
<evidence type="ECO:0000313" key="4">
    <source>
        <dbReference type="Proteomes" id="UP000830542"/>
    </source>
</evidence>
<evidence type="ECO:0000313" key="5">
    <source>
        <dbReference type="Proteomes" id="UP001500962"/>
    </source>
</evidence>
<dbReference type="KEGG" id="hdo:MUK72_17530"/>
<keyword evidence="4" id="KW-1185">Reference proteome</keyword>
<evidence type="ECO:0000313" key="3">
    <source>
        <dbReference type="EMBL" id="UOO97184.1"/>
    </source>
</evidence>
<dbReference type="EMBL" id="BAAADN010000013">
    <property type="protein sequence ID" value="GAA0454073.1"/>
    <property type="molecule type" value="Genomic_DNA"/>
</dbReference>
<feature type="compositionally biased region" description="Polar residues" evidence="1">
    <location>
        <begin position="556"/>
        <end position="569"/>
    </location>
</feature>
<organism evidence="2 5">
    <name type="scientific">Halococcus dombrowskii</name>
    <dbReference type="NCBI Taxonomy" id="179637"/>
    <lineage>
        <taxon>Archaea</taxon>
        <taxon>Methanobacteriati</taxon>
        <taxon>Methanobacteriota</taxon>
        <taxon>Stenosarchaea group</taxon>
        <taxon>Halobacteria</taxon>
        <taxon>Halobacteriales</taxon>
        <taxon>Halococcaceae</taxon>
        <taxon>Halococcus</taxon>
    </lineage>
</organism>
<evidence type="ECO:0000256" key="1">
    <source>
        <dbReference type="SAM" id="MobiDB-lite"/>
    </source>
</evidence>
<keyword evidence="3" id="KW-0614">Plasmid</keyword>
<dbReference type="AlphaFoldDB" id="A0AAV3SC71"/>
<protein>
    <submittedName>
        <fullName evidence="3">PhoX family protein</fullName>
    </submittedName>
</protein>
<reference evidence="3" key="2">
    <citation type="submission" date="2022-04" db="EMBL/GenBank/DDBJ databases">
        <title>Sequencing and genomic assembly of Halococcus dombrowskii.</title>
        <authorList>
            <person name="Lim S.W."/>
            <person name="MacLea K.S."/>
        </authorList>
    </citation>
    <scope>NUCLEOTIDE SEQUENCE</scope>
    <source>
        <strain evidence="3">H4</strain>
        <plasmid evidence="3">unnamed3</plasmid>
    </source>
</reference>
<geneLocation type="plasmid" evidence="3 4">
    <name>unnamed3</name>
</geneLocation>
<evidence type="ECO:0000313" key="2">
    <source>
        <dbReference type="EMBL" id="GAA0454073.1"/>
    </source>
</evidence>
<dbReference type="Proteomes" id="UP000830542">
    <property type="component" value="Plasmid unnamed3"/>
</dbReference>